<gene>
    <name evidence="1" type="ORF">V5J35_002655</name>
</gene>
<reference evidence="1 2" key="1">
    <citation type="submission" date="2024-06" db="EMBL/GenBank/DDBJ databases">
        <title>Genomic Encyclopedia of Type Strains, Phase V (KMG-V): Genome sequencing to study the core and pangenomes of soil and plant-associated prokaryotes.</title>
        <authorList>
            <person name="Whitman W."/>
        </authorList>
    </citation>
    <scope>NUCLEOTIDE SEQUENCE [LARGE SCALE GENOMIC DNA]</scope>
    <source>
        <strain evidence="1 2">NE40</strain>
    </source>
</reference>
<dbReference type="EMBL" id="JBEWTB010000002">
    <property type="protein sequence ID" value="MET4757463.1"/>
    <property type="molecule type" value="Genomic_DNA"/>
</dbReference>
<evidence type="ECO:0000313" key="2">
    <source>
        <dbReference type="Proteomes" id="UP001549366"/>
    </source>
</evidence>
<accession>A0ABV2SI84</accession>
<keyword evidence="2" id="KW-1185">Reference proteome</keyword>
<protein>
    <submittedName>
        <fullName evidence="1">Uncharacterized protein</fullName>
    </submittedName>
</protein>
<organism evidence="1 2">
    <name type="scientific">Endozoicomonas lisbonensis</name>
    <dbReference type="NCBI Taxonomy" id="3120522"/>
    <lineage>
        <taxon>Bacteria</taxon>
        <taxon>Pseudomonadati</taxon>
        <taxon>Pseudomonadota</taxon>
        <taxon>Gammaproteobacteria</taxon>
        <taxon>Oceanospirillales</taxon>
        <taxon>Endozoicomonadaceae</taxon>
        <taxon>Endozoicomonas</taxon>
    </lineage>
</organism>
<evidence type="ECO:0000313" key="1">
    <source>
        <dbReference type="EMBL" id="MET4757463.1"/>
    </source>
</evidence>
<proteinExistence type="predicted"/>
<comment type="caution">
    <text evidence="1">The sequence shown here is derived from an EMBL/GenBank/DDBJ whole genome shotgun (WGS) entry which is preliminary data.</text>
</comment>
<sequence length="43" mass="4819">MVHKPSSSSYNIHQNNLTFLQFLKVCKAGRDGADKRVKSVEGQ</sequence>
<name>A0ABV2SI84_9GAMM</name>
<dbReference type="Proteomes" id="UP001549366">
    <property type="component" value="Unassembled WGS sequence"/>
</dbReference>